<evidence type="ECO:0000313" key="1">
    <source>
        <dbReference type="EMBL" id="RAG85010.1"/>
    </source>
</evidence>
<organism evidence="1 2">
    <name type="scientific">Streptacidiphilus pinicola</name>
    <dbReference type="NCBI Taxonomy" id="2219663"/>
    <lineage>
        <taxon>Bacteria</taxon>
        <taxon>Bacillati</taxon>
        <taxon>Actinomycetota</taxon>
        <taxon>Actinomycetes</taxon>
        <taxon>Kitasatosporales</taxon>
        <taxon>Streptomycetaceae</taxon>
        <taxon>Streptacidiphilus</taxon>
    </lineage>
</organism>
<reference evidence="1 2" key="1">
    <citation type="submission" date="2018-06" db="EMBL/GenBank/DDBJ databases">
        <title>Streptacidiphilus pinicola sp. nov., isolated from pine grove soil.</title>
        <authorList>
            <person name="Roh S.G."/>
            <person name="Park S."/>
            <person name="Kim M.-K."/>
            <person name="Yun B.-R."/>
            <person name="Park J."/>
            <person name="Kim M.J."/>
            <person name="Kim Y.S."/>
            <person name="Kim S.B."/>
        </authorList>
    </citation>
    <scope>NUCLEOTIDE SEQUENCE [LARGE SCALE GENOMIC DNA]</scope>
    <source>
        <strain evidence="1 2">MMS16-CNU450</strain>
    </source>
</reference>
<keyword evidence="2" id="KW-1185">Reference proteome</keyword>
<dbReference type="Proteomes" id="UP000248889">
    <property type="component" value="Unassembled WGS sequence"/>
</dbReference>
<proteinExistence type="predicted"/>
<gene>
    <name evidence="1" type="ORF">DN069_13685</name>
</gene>
<name>A0A2X0KDL8_9ACTN</name>
<protein>
    <submittedName>
        <fullName evidence="1">Uncharacterized protein</fullName>
    </submittedName>
</protein>
<dbReference type="AlphaFoldDB" id="A0A2X0KDL8"/>
<accession>A0A2X0KDL8</accession>
<evidence type="ECO:0000313" key="2">
    <source>
        <dbReference type="Proteomes" id="UP000248889"/>
    </source>
</evidence>
<dbReference type="RefSeq" id="WP_111501231.1">
    <property type="nucleotide sequence ID" value="NZ_QKYN01000053.1"/>
</dbReference>
<sequence>MADITTAAVLYRKEGGGPHPVTAADFATAALTLTPAHSSAVNLLQYHVLIGSGLYEAAAVGRAILGAEPVNPQNVEVAARAVGLPTFGRLRYTTEGKVFTPTVEQRADLTY</sequence>
<comment type="caution">
    <text evidence="1">The sequence shown here is derived from an EMBL/GenBank/DDBJ whole genome shotgun (WGS) entry which is preliminary data.</text>
</comment>
<dbReference type="EMBL" id="QKYN01000053">
    <property type="protein sequence ID" value="RAG85010.1"/>
    <property type="molecule type" value="Genomic_DNA"/>
</dbReference>